<proteinExistence type="predicted"/>
<dbReference type="STRING" id="1797579.A2996_00390"/>
<sequence length="131" mass="14566">MIKKLIIFIVVVLIIWLSAVYYNSKNKSGEIIINENSEQSEKIGTTTPENISDALRQKAQTYCDKKNTASVYVSTSTIKVVGSLLGAGTTYINANDNTMFSCPVVAPNYVTQECKDIMNISEQSWQKICEN</sequence>
<comment type="caution">
    <text evidence="2">The sequence shown here is derived from an EMBL/GenBank/DDBJ whole genome shotgun (WGS) entry which is preliminary data.</text>
</comment>
<keyword evidence="1" id="KW-0812">Transmembrane</keyword>
<dbReference type="EMBL" id="MFAB01000029">
    <property type="protein sequence ID" value="OGD68356.1"/>
    <property type="molecule type" value="Genomic_DNA"/>
</dbReference>
<keyword evidence="1" id="KW-0472">Membrane</keyword>
<protein>
    <submittedName>
        <fullName evidence="2">Uncharacterized protein</fullName>
    </submittedName>
</protein>
<feature type="transmembrane region" description="Helical" evidence="1">
    <location>
        <begin position="5"/>
        <end position="22"/>
    </location>
</feature>
<dbReference type="AlphaFoldDB" id="A0A1F5EM92"/>
<keyword evidence="1" id="KW-1133">Transmembrane helix</keyword>
<reference evidence="2 3" key="1">
    <citation type="journal article" date="2016" name="Nat. Commun.">
        <title>Thousands of microbial genomes shed light on interconnected biogeochemical processes in an aquifer system.</title>
        <authorList>
            <person name="Anantharaman K."/>
            <person name="Brown C.T."/>
            <person name="Hug L.A."/>
            <person name="Sharon I."/>
            <person name="Castelle C.J."/>
            <person name="Probst A.J."/>
            <person name="Thomas B.C."/>
            <person name="Singh A."/>
            <person name="Wilkins M.J."/>
            <person name="Karaoz U."/>
            <person name="Brodie E.L."/>
            <person name="Williams K.H."/>
            <person name="Hubbard S.S."/>
            <person name="Banfield J.F."/>
        </authorList>
    </citation>
    <scope>NUCLEOTIDE SEQUENCE [LARGE SCALE GENOMIC DNA]</scope>
</reference>
<evidence type="ECO:0000256" key="1">
    <source>
        <dbReference type="SAM" id="Phobius"/>
    </source>
</evidence>
<dbReference type="Proteomes" id="UP000176865">
    <property type="component" value="Unassembled WGS sequence"/>
</dbReference>
<name>A0A1F5EM92_9BACT</name>
<evidence type="ECO:0000313" key="3">
    <source>
        <dbReference type="Proteomes" id="UP000176865"/>
    </source>
</evidence>
<evidence type="ECO:0000313" key="2">
    <source>
        <dbReference type="EMBL" id="OGD68356.1"/>
    </source>
</evidence>
<organism evidence="2 3">
    <name type="scientific">Candidatus Campbellbacteria bacterium RIFCSPLOWO2_01_FULL_34_15</name>
    <dbReference type="NCBI Taxonomy" id="1797579"/>
    <lineage>
        <taxon>Bacteria</taxon>
        <taxon>Candidatus Campbelliibacteriota</taxon>
    </lineage>
</organism>
<accession>A0A1F5EM92</accession>
<gene>
    <name evidence="2" type="ORF">A2996_00390</name>
</gene>